<keyword evidence="1" id="KW-0472">Membrane</keyword>
<organism evidence="2">
    <name type="scientific">groundwater metagenome</name>
    <dbReference type="NCBI Taxonomy" id="717931"/>
    <lineage>
        <taxon>unclassified sequences</taxon>
        <taxon>metagenomes</taxon>
        <taxon>ecological metagenomes</taxon>
    </lineage>
</organism>
<feature type="transmembrane region" description="Helical" evidence="1">
    <location>
        <begin position="128"/>
        <end position="150"/>
    </location>
</feature>
<feature type="transmembrane region" description="Helical" evidence="1">
    <location>
        <begin position="162"/>
        <end position="184"/>
    </location>
</feature>
<feature type="transmembrane region" description="Helical" evidence="1">
    <location>
        <begin position="28"/>
        <end position="48"/>
    </location>
</feature>
<name>A0A098EDB9_9ZZZZ</name>
<feature type="transmembrane region" description="Helical" evidence="1">
    <location>
        <begin position="95"/>
        <end position="116"/>
    </location>
</feature>
<gene>
    <name evidence="2" type="ORF">MSIBF_A4080004</name>
</gene>
<dbReference type="InterPro" id="IPR036938">
    <property type="entry name" value="PAP2/HPO_sf"/>
</dbReference>
<protein>
    <submittedName>
        <fullName evidence="2">Phosphoesterase PA-phosphatase related protein</fullName>
    </submittedName>
</protein>
<dbReference type="AlphaFoldDB" id="A0A098EDB9"/>
<sequence>MAPLLAIPVFFILNFVFLHGLNGNFVGIEFISLLFGTILPVVSTIIAVELKKRNNENTEYDLPHKEDRVIPYMLAIISYLTGTIVLYFFNAPLLTIGLMFCYFSNTLIAFLINFCYKISAHSMGVTGPTTALVFAFGYIGFIYTLILPFVMWSRIYLKKHTVLQVITGALLGFVLTAVQLRILFTV</sequence>
<keyword evidence="1" id="KW-1133">Transmembrane helix</keyword>
<evidence type="ECO:0000313" key="2">
    <source>
        <dbReference type="EMBL" id="CEG13514.1"/>
    </source>
</evidence>
<keyword evidence="1" id="KW-0812">Transmembrane</keyword>
<reference evidence="2" key="1">
    <citation type="submission" date="2014-09" db="EMBL/GenBank/DDBJ databases">
        <authorList>
            <person name="Probst J Alexander"/>
        </authorList>
    </citation>
    <scope>NUCLEOTIDE SEQUENCE</scope>
</reference>
<evidence type="ECO:0000256" key="1">
    <source>
        <dbReference type="SAM" id="Phobius"/>
    </source>
</evidence>
<dbReference type="SUPFAM" id="SSF48317">
    <property type="entry name" value="Acid phosphatase/Vanadium-dependent haloperoxidase"/>
    <property type="match status" value="1"/>
</dbReference>
<feature type="transmembrane region" description="Helical" evidence="1">
    <location>
        <begin position="69"/>
        <end position="89"/>
    </location>
</feature>
<dbReference type="Gene3D" id="1.20.144.10">
    <property type="entry name" value="Phosphatidic acid phosphatase type 2/haloperoxidase"/>
    <property type="match status" value="1"/>
</dbReference>
<dbReference type="EMBL" id="CCXY01000344">
    <property type="protein sequence ID" value="CEG13514.1"/>
    <property type="molecule type" value="Genomic_DNA"/>
</dbReference>
<proteinExistence type="predicted"/>
<accession>A0A098EDB9</accession>